<sequence length="321" mass="34222">MPPPPPSVIDTNDTDLSAEQCTLLLRDLLRKYAEPEFRAMLDETQRSFKGLGESGLSEPIWAHLAPILLRVQAPVLAKYGLPPSPTGVELMKFAIHRRIAEGATELQPLANEARRVLGLQPLPNTRMQRVEDLLAQMAEITSHADAISRRTEITSRIDTINRVHPIGGRPKACGAVHVALDAKLQAARTSGKLAPPATALLESIVAHLSPSLASCLVAMATAGLPVAALRSVAAADVSTDPLRASSRALHEVPVLHSLPTAAAFFTAHVLPSLPAVLRGVVSDPEIKMPLVGFLSAVEGSEASGKRCPFYLGKVGLHTDDY</sequence>
<name>A0A0M0JFV4_9EUKA</name>
<proteinExistence type="predicted"/>
<dbReference type="EMBL" id="JWZX01003001">
    <property type="protein sequence ID" value="KOO25257.1"/>
    <property type="molecule type" value="Genomic_DNA"/>
</dbReference>
<gene>
    <name evidence="1" type="ORF">Ctob_000558</name>
</gene>
<organism evidence="1 2">
    <name type="scientific">Chrysochromulina tobinii</name>
    <dbReference type="NCBI Taxonomy" id="1460289"/>
    <lineage>
        <taxon>Eukaryota</taxon>
        <taxon>Haptista</taxon>
        <taxon>Haptophyta</taxon>
        <taxon>Prymnesiophyceae</taxon>
        <taxon>Prymnesiales</taxon>
        <taxon>Chrysochromulinaceae</taxon>
        <taxon>Chrysochromulina</taxon>
    </lineage>
</organism>
<dbReference type="AlphaFoldDB" id="A0A0M0JFV4"/>
<accession>A0A0M0JFV4</accession>
<dbReference type="Proteomes" id="UP000037460">
    <property type="component" value="Unassembled WGS sequence"/>
</dbReference>
<keyword evidence="2" id="KW-1185">Reference proteome</keyword>
<dbReference type="OrthoDB" id="415358at2759"/>
<reference evidence="2" key="1">
    <citation type="journal article" date="2015" name="PLoS Genet.">
        <title>Genome Sequence and Transcriptome Analyses of Chrysochromulina tobin: Metabolic Tools for Enhanced Algal Fitness in the Prominent Order Prymnesiales (Haptophyceae).</title>
        <authorList>
            <person name="Hovde B.T."/>
            <person name="Deodato C.R."/>
            <person name="Hunsperger H.M."/>
            <person name="Ryken S.A."/>
            <person name="Yost W."/>
            <person name="Jha R.K."/>
            <person name="Patterson J."/>
            <person name="Monnat R.J. Jr."/>
            <person name="Barlow S.B."/>
            <person name="Starkenburg S.R."/>
            <person name="Cattolico R.A."/>
        </authorList>
    </citation>
    <scope>NUCLEOTIDE SEQUENCE</scope>
    <source>
        <strain evidence="2">CCMP291</strain>
    </source>
</reference>
<evidence type="ECO:0008006" key="3">
    <source>
        <dbReference type="Google" id="ProtNLM"/>
    </source>
</evidence>
<evidence type="ECO:0000313" key="2">
    <source>
        <dbReference type="Proteomes" id="UP000037460"/>
    </source>
</evidence>
<protein>
    <recommendedName>
        <fullName evidence="3">Protein C10</fullName>
    </recommendedName>
</protein>
<evidence type="ECO:0000313" key="1">
    <source>
        <dbReference type="EMBL" id="KOO25257.1"/>
    </source>
</evidence>
<comment type="caution">
    <text evidence="1">The sequence shown here is derived from an EMBL/GenBank/DDBJ whole genome shotgun (WGS) entry which is preliminary data.</text>
</comment>